<evidence type="ECO:0000313" key="2">
    <source>
        <dbReference type="EMBL" id="KAK3773910.1"/>
    </source>
</evidence>
<gene>
    <name evidence="2" type="ORF">RRG08_036600</name>
</gene>
<dbReference type="EMBL" id="JAWDGP010003486">
    <property type="protein sequence ID" value="KAK3773910.1"/>
    <property type="molecule type" value="Genomic_DNA"/>
</dbReference>
<dbReference type="Proteomes" id="UP001283361">
    <property type="component" value="Unassembled WGS sequence"/>
</dbReference>
<protein>
    <submittedName>
        <fullName evidence="2">Uncharacterized protein</fullName>
    </submittedName>
</protein>
<keyword evidence="3" id="KW-1185">Reference proteome</keyword>
<feature type="region of interest" description="Disordered" evidence="1">
    <location>
        <begin position="37"/>
        <end position="83"/>
    </location>
</feature>
<name>A0AAE1DL79_9GAST</name>
<dbReference type="AlphaFoldDB" id="A0AAE1DL79"/>
<proteinExistence type="predicted"/>
<comment type="caution">
    <text evidence="2">The sequence shown here is derived from an EMBL/GenBank/DDBJ whole genome shotgun (WGS) entry which is preliminary data.</text>
</comment>
<sequence length="83" mass="9519">MVLHILLIPKCLVMEENRRSDFLQRQADSNICRGRRFHTGFRSGRNPLRHPDNKLDSGQRSPQKAPTPQRELEEVGGSRPKSA</sequence>
<accession>A0AAE1DL79</accession>
<reference evidence="2" key="1">
    <citation type="journal article" date="2023" name="G3 (Bethesda)">
        <title>A reference genome for the long-term kleptoplast-retaining sea slug Elysia crispata morphotype clarki.</title>
        <authorList>
            <person name="Eastman K.E."/>
            <person name="Pendleton A.L."/>
            <person name="Shaikh M.A."/>
            <person name="Suttiyut T."/>
            <person name="Ogas R."/>
            <person name="Tomko P."/>
            <person name="Gavelis G."/>
            <person name="Widhalm J.R."/>
            <person name="Wisecaver J.H."/>
        </authorList>
    </citation>
    <scope>NUCLEOTIDE SEQUENCE</scope>
    <source>
        <strain evidence="2">ECLA1</strain>
    </source>
</reference>
<organism evidence="2 3">
    <name type="scientific">Elysia crispata</name>
    <name type="common">lettuce slug</name>
    <dbReference type="NCBI Taxonomy" id="231223"/>
    <lineage>
        <taxon>Eukaryota</taxon>
        <taxon>Metazoa</taxon>
        <taxon>Spiralia</taxon>
        <taxon>Lophotrochozoa</taxon>
        <taxon>Mollusca</taxon>
        <taxon>Gastropoda</taxon>
        <taxon>Heterobranchia</taxon>
        <taxon>Euthyneura</taxon>
        <taxon>Panpulmonata</taxon>
        <taxon>Sacoglossa</taxon>
        <taxon>Placobranchoidea</taxon>
        <taxon>Plakobranchidae</taxon>
        <taxon>Elysia</taxon>
    </lineage>
</organism>
<evidence type="ECO:0000256" key="1">
    <source>
        <dbReference type="SAM" id="MobiDB-lite"/>
    </source>
</evidence>
<evidence type="ECO:0000313" key="3">
    <source>
        <dbReference type="Proteomes" id="UP001283361"/>
    </source>
</evidence>